<dbReference type="GO" id="GO:0005524">
    <property type="term" value="F:ATP binding"/>
    <property type="evidence" value="ECO:0007669"/>
    <property type="project" value="UniProtKB-KW"/>
</dbReference>
<feature type="domain" description="Disease resistance R13L4/SHOC-2-like LRR" evidence="10">
    <location>
        <begin position="547"/>
        <end position="806"/>
    </location>
</feature>
<feature type="domain" description="Disease resistance protein winged helix" evidence="9">
    <location>
        <begin position="430"/>
        <end position="498"/>
    </location>
</feature>
<evidence type="ECO:0000256" key="6">
    <source>
        <dbReference type="ARBA" id="ARBA00022840"/>
    </source>
</evidence>
<evidence type="ECO:0000259" key="7">
    <source>
        <dbReference type="Pfam" id="PF00931"/>
    </source>
</evidence>
<evidence type="ECO:0000256" key="5">
    <source>
        <dbReference type="ARBA" id="ARBA00022821"/>
    </source>
</evidence>
<proteinExistence type="inferred from homology"/>
<dbReference type="PANTHER" id="PTHR36766:SF40">
    <property type="entry name" value="DISEASE RESISTANCE PROTEIN RGA3"/>
    <property type="match status" value="1"/>
</dbReference>
<dbReference type="EMBL" id="JACMSC010000012">
    <property type="protein sequence ID" value="KAG6498182.1"/>
    <property type="molecule type" value="Genomic_DNA"/>
</dbReference>
<dbReference type="AlphaFoldDB" id="A0A8J5GDS5"/>
<dbReference type="PANTHER" id="PTHR36766">
    <property type="entry name" value="PLANT BROAD-SPECTRUM MILDEW RESISTANCE PROTEIN RPW8"/>
    <property type="match status" value="1"/>
</dbReference>
<dbReference type="GO" id="GO:0043531">
    <property type="term" value="F:ADP binding"/>
    <property type="evidence" value="ECO:0007669"/>
    <property type="project" value="InterPro"/>
</dbReference>
<keyword evidence="4" id="KW-0547">Nucleotide-binding</keyword>
<evidence type="ECO:0000259" key="9">
    <source>
        <dbReference type="Pfam" id="PF23559"/>
    </source>
</evidence>
<accession>A0A8J5GDS5</accession>
<evidence type="ECO:0000256" key="4">
    <source>
        <dbReference type="ARBA" id="ARBA00022741"/>
    </source>
</evidence>
<name>A0A8J5GDS5_ZINOF</name>
<dbReference type="PROSITE" id="PS51450">
    <property type="entry name" value="LRR"/>
    <property type="match status" value="2"/>
</dbReference>
<organism evidence="11 12">
    <name type="scientific">Zingiber officinale</name>
    <name type="common">Ginger</name>
    <name type="synonym">Amomum zingiber</name>
    <dbReference type="NCBI Taxonomy" id="94328"/>
    <lineage>
        <taxon>Eukaryota</taxon>
        <taxon>Viridiplantae</taxon>
        <taxon>Streptophyta</taxon>
        <taxon>Embryophyta</taxon>
        <taxon>Tracheophyta</taxon>
        <taxon>Spermatophyta</taxon>
        <taxon>Magnoliopsida</taxon>
        <taxon>Liliopsida</taxon>
        <taxon>Zingiberales</taxon>
        <taxon>Zingiberaceae</taxon>
        <taxon>Zingiber</taxon>
    </lineage>
</organism>
<dbReference type="InterPro" id="IPR003591">
    <property type="entry name" value="Leu-rich_rpt_typical-subtyp"/>
</dbReference>
<dbReference type="InterPro" id="IPR041118">
    <property type="entry name" value="Rx_N"/>
</dbReference>
<dbReference type="Pfam" id="PF23559">
    <property type="entry name" value="WHD_DRP"/>
    <property type="match status" value="1"/>
</dbReference>
<dbReference type="Pfam" id="PF23598">
    <property type="entry name" value="LRR_14"/>
    <property type="match status" value="1"/>
</dbReference>
<dbReference type="Pfam" id="PF00931">
    <property type="entry name" value="NB-ARC"/>
    <property type="match status" value="1"/>
</dbReference>
<reference evidence="11 12" key="1">
    <citation type="submission" date="2020-08" db="EMBL/GenBank/DDBJ databases">
        <title>Plant Genome Project.</title>
        <authorList>
            <person name="Zhang R.-G."/>
        </authorList>
    </citation>
    <scope>NUCLEOTIDE SEQUENCE [LARGE SCALE GENOMIC DNA]</scope>
    <source>
        <tissue evidence="11">Rhizome</tissue>
    </source>
</reference>
<keyword evidence="5" id="KW-0611">Plant defense</keyword>
<dbReference type="InterPro" id="IPR001611">
    <property type="entry name" value="Leu-rich_rpt"/>
</dbReference>
<comment type="similarity">
    <text evidence="1">Belongs to the disease resistance NB-LRR family.</text>
</comment>
<protein>
    <submittedName>
        <fullName evidence="11">Uncharacterized protein</fullName>
    </submittedName>
</protein>
<dbReference type="InterPro" id="IPR055414">
    <property type="entry name" value="LRR_R13L4/SHOC2-like"/>
</dbReference>
<sequence>MEGTLVATARFPANKVAILVQLDEKLKTETGTKRKMEKLKELSTIIGAVMEDVESRSFIDDAVKDLLKMLKYLDYDLEDVVDYYDTKVLQKQQRSNTCLRPVRDFFSSDNQVVFKCRIGGMIKVVIESLDSILLQKSILLNLPQGSIRMSEPSLYKETYSHNSFDVRGREPEKNMIVDVLTKDDDDDENSRGTLKVIAIVGMGGLGKTTLAQLVFNDERVKVHFVSSRMWTFVGTEFDPTKIMKSVLEQATFDPVNISETDLVRQNLEKTLSGKRFLLVLDDVWNEDQLKWDELKAALTCGARGSKILMTTRSQQVSSIMGSFNTHQIQQLSRDDCLSLFQQSAFEDEAVDQNLMKIGAKIVEKCGGVPLAAISLGSMLHGTRDEMYWSSVLMSEIWQSGNDEYEVLATLKLTYDNISPQSKKCFAFASLFSKNYGMAKDELIKLWIANGCVRSEGNFDAETVGNHVFDDLVLRSFFLLAPFEDVTKCTMHDLMHDLARSVSADVYWNSNQDSVEDIGKRTYHLQIFPRELRNDMFSQVLGKKPLNLRTLILSKCKLDQNANLLEIVFSELKFLRVLDLSNNNIKEVPTSIRNLIHLRYLNVSGNDIEILPNSIILLLNLQYLYCNNLRLTYMPRGLSQLSNLRILSFFAAADRTGACSITELEDLKLHGEMTIKFSTNFTNYPRGGRQILKNKHLNQLLFELNGSESNDKDMLDDLCPDTSLKRLSICNYGSRQFPAWLMESQLPNLIEVSLEKCHGCEHIPPFGNLQFLKKLDLCMMNGITQLGAEFHGYRGFPSLQELFLHGMDNLEEWSESDDSNQLLPSLQGLRIFHCPKLKSMPWLARIQRLYIFDCNEGLLSCVGRLTSLSILRVRWMKYMTSLPNGCIRNLTSLTKLKITECNLLQSIPGDEMQHLGTIQSLTIYWCNDLASFPSEVESLSSLRSLRLTKCLHITVEPEILVRILNSLHKFRIEICCEKVNLRGQLQRLHSLGELLISGEHGKFAFQRKATQLGICCCDDLESLMTTEQAASSVLEDLYIDGISELMTLPDWLQHLRSLRILSIQNCPRLEKVPQGLKDLHMLSDLKLVNCPQLEGRCERETGEDWPIISHVPQITIGLVP</sequence>
<dbReference type="Proteomes" id="UP000734854">
    <property type="component" value="Unassembled WGS sequence"/>
</dbReference>
<gene>
    <name evidence="11" type="ORF">ZIOFF_046094</name>
</gene>
<evidence type="ECO:0000256" key="2">
    <source>
        <dbReference type="ARBA" id="ARBA00022614"/>
    </source>
</evidence>
<dbReference type="FunFam" id="3.40.50.300:FF:001091">
    <property type="entry name" value="Probable disease resistance protein At1g61300"/>
    <property type="match status" value="1"/>
</dbReference>
<dbReference type="OrthoDB" id="774413at2759"/>
<dbReference type="SMART" id="SM00369">
    <property type="entry name" value="LRR_TYP"/>
    <property type="match status" value="2"/>
</dbReference>
<evidence type="ECO:0000259" key="10">
    <source>
        <dbReference type="Pfam" id="PF23598"/>
    </source>
</evidence>
<dbReference type="GO" id="GO:0006952">
    <property type="term" value="P:defense response"/>
    <property type="evidence" value="ECO:0007669"/>
    <property type="project" value="UniProtKB-KW"/>
</dbReference>
<dbReference type="Pfam" id="PF18052">
    <property type="entry name" value="Rx_N"/>
    <property type="match status" value="1"/>
</dbReference>
<keyword evidence="2" id="KW-0433">Leucine-rich repeat</keyword>
<evidence type="ECO:0000259" key="8">
    <source>
        <dbReference type="Pfam" id="PF18052"/>
    </source>
</evidence>
<evidence type="ECO:0000256" key="3">
    <source>
        <dbReference type="ARBA" id="ARBA00022737"/>
    </source>
</evidence>
<keyword evidence="3" id="KW-0677">Repeat</keyword>
<feature type="domain" description="NB-ARC" evidence="7">
    <location>
        <begin position="190"/>
        <end position="348"/>
    </location>
</feature>
<comment type="caution">
    <text evidence="11">The sequence shown here is derived from an EMBL/GenBank/DDBJ whole genome shotgun (WGS) entry which is preliminary data.</text>
</comment>
<evidence type="ECO:0000313" key="11">
    <source>
        <dbReference type="EMBL" id="KAG6498182.1"/>
    </source>
</evidence>
<evidence type="ECO:0000256" key="1">
    <source>
        <dbReference type="ARBA" id="ARBA00008894"/>
    </source>
</evidence>
<keyword evidence="6" id="KW-0067">ATP-binding</keyword>
<dbReference type="InterPro" id="IPR002182">
    <property type="entry name" value="NB-ARC"/>
</dbReference>
<feature type="domain" description="Disease resistance N-terminal" evidence="8">
    <location>
        <begin position="22"/>
        <end position="96"/>
    </location>
</feature>
<keyword evidence="12" id="KW-1185">Reference proteome</keyword>
<dbReference type="InterPro" id="IPR058922">
    <property type="entry name" value="WHD_DRP"/>
</dbReference>
<evidence type="ECO:0000313" key="12">
    <source>
        <dbReference type="Proteomes" id="UP000734854"/>
    </source>
</evidence>